<evidence type="ECO:0000313" key="2">
    <source>
        <dbReference type="Proteomes" id="UP000510927"/>
    </source>
</evidence>
<sequence length="123" mass="14471">MAMVRLLLFFVIFICMPSYSHDESWHPKTYDSNIYYYLSKRIPDSVRQISYDTDYCNVYLSFALTKNEITNDIKDNIKKYCATLSARNGELKKKYASNSEVCSILTMTDDVVLLYHDYDKVNK</sequence>
<dbReference type="EMBL" id="CP055675">
    <property type="protein sequence ID" value="QLN00807.1"/>
    <property type="molecule type" value="Genomic_DNA"/>
</dbReference>
<protein>
    <submittedName>
        <fullName evidence="1">Uncharacterized protein</fullName>
    </submittedName>
</protein>
<proteinExistence type="predicted"/>
<dbReference type="Proteomes" id="UP000510927">
    <property type="component" value="Chromosome"/>
</dbReference>
<reference evidence="1 2" key="1">
    <citation type="submission" date="2020-06" db="EMBL/GenBank/DDBJ databases">
        <title>REHAB project genomes.</title>
        <authorList>
            <person name="Shaw L.P."/>
        </authorList>
    </citation>
    <scope>NUCLEOTIDE SEQUENCE [LARGE SCALE GENOMIC DNA]</scope>
    <source>
        <strain evidence="1 2">RHB28-C13</strain>
    </source>
</reference>
<accession>A0A7W3EDZ9</accession>
<dbReference type="RefSeq" id="WP_105284560.1">
    <property type="nucleotide sequence ID" value="NZ_AP027926.1"/>
</dbReference>
<gene>
    <name evidence="1" type="ORF">HVY52_13705</name>
</gene>
<organism evidence="1 2">
    <name type="scientific">Escherichia fergusonii</name>
    <dbReference type="NCBI Taxonomy" id="564"/>
    <lineage>
        <taxon>Bacteria</taxon>
        <taxon>Pseudomonadati</taxon>
        <taxon>Pseudomonadota</taxon>
        <taxon>Gammaproteobacteria</taxon>
        <taxon>Enterobacterales</taxon>
        <taxon>Enterobacteriaceae</taxon>
        <taxon>Escherichia</taxon>
    </lineage>
</organism>
<evidence type="ECO:0000313" key="1">
    <source>
        <dbReference type="EMBL" id="QLN00807.1"/>
    </source>
</evidence>
<dbReference type="AlphaFoldDB" id="A0A7W3EDZ9"/>
<name>A0A7W3EDZ9_ESCFE</name>